<evidence type="ECO:0000256" key="5">
    <source>
        <dbReference type="ARBA" id="ARBA00023277"/>
    </source>
</evidence>
<evidence type="ECO:0000256" key="4">
    <source>
        <dbReference type="ARBA" id="ARBA00022842"/>
    </source>
</evidence>
<dbReference type="GO" id="GO:0016787">
    <property type="term" value="F:hydrolase activity"/>
    <property type="evidence" value="ECO:0007669"/>
    <property type="project" value="UniProtKB-KW"/>
</dbReference>
<dbReference type="InterPro" id="IPR051600">
    <property type="entry name" value="Beta-PGM-like"/>
</dbReference>
<dbReference type="NCBIfam" id="NF008087">
    <property type="entry name" value="PRK10826.1"/>
    <property type="match status" value="1"/>
</dbReference>
<comment type="cofactor">
    <cofactor evidence="1">
        <name>Mg(2+)</name>
        <dbReference type="ChEBI" id="CHEBI:18420"/>
    </cofactor>
</comment>
<dbReference type="EMBL" id="NQJF01000008">
    <property type="protein sequence ID" value="OYD23895.1"/>
    <property type="molecule type" value="Genomic_DNA"/>
</dbReference>
<comment type="similarity">
    <text evidence="2">Belongs to the HAD-like hydrolase superfamily. CbbY/CbbZ/Gph/YieH family.</text>
</comment>
<dbReference type="SFLD" id="SFLDG01135">
    <property type="entry name" value="C1.5.6:_HAD__Beta-PGM__Phospha"/>
    <property type="match status" value="1"/>
</dbReference>
<dbReference type="Proteomes" id="UP000295058">
    <property type="component" value="Unassembled WGS sequence"/>
</dbReference>
<evidence type="ECO:0000256" key="3">
    <source>
        <dbReference type="ARBA" id="ARBA00022723"/>
    </source>
</evidence>
<protein>
    <submittedName>
        <fullName evidence="6">HAD family hydrolase</fullName>
    </submittedName>
    <submittedName>
        <fullName evidence="7">Sugar-phosphatase</fullName>
    </submittedName>
</protein>
<dbReference type="SFLD" id="SFLDG01129">
    <property type="entry name" value="C1.5:_HAD__Beta-PGM__Phosphata"/>
    <property type="match status" value="1"/>
</dbReference>
<name>A0A235CJ84_9GAMM</name>
<gene>
    <name evidence="6" type="ORF">B6S09_10590</name>
    <name evidence="7" type="ORF">LY04_02125</name>
</gene>
<keyword evidence="9" id="KW-1185">Reference proteome</keyword>
<dbReference type="PRINTS" id="PR00413">
    <property type="entry name" value="HADHALOGNASE"/>
</dbReference>
<reference evidence="6 8" key="1">
    <citation type="submission" date="2017-08" db="EMBL/GenBank/DDBJ databases">
        <title>Draft Genome Sequence of the Marine Bacterium Oceanimonas baumannii ATCC 700832.</title>
        <authorList>
            <person name="Mcclelland W.D."/>
            <person name="Brennan M.A."/>
            <person name="Trachtenberg A.M."/>
            <person name="Maclea K.S."/>
        </authorList>
    </citation>
    <scope>NUCLEOTIDE SEQUENCE [LARGE SCALE GENOMIC DNA]</scope>
    <source>
        <strain evidence="6 8">ATCC 700832</strain>
    </source>
</reference>
<dbReference type="InterPro" id="IPR023198">
    <property type="entry name" value="PGP-like_dom2"/>
</dbReference>
<reference evidence="7 9" key="2">
    <citation type="submission" date="2019-03" db="EMBL/GenBank/DDBJ databases">
        <title>Genomic Encyclopedia of Archaeal and Bacterial Type Strains, Phase II (KMG-II): from individual species to whole genera.</title>
        <authorList>
            <person name="Goeker M."/>
        </authorList>
    </citation>
    <scope>NUCLEOTIDE SEQUENCE [LARGE SCALE GENOMIC DNA]</scope>
    <source>
        <strain evidence="7 9">DSM 15594</strain>
    </source>
</reference>
<sequence>MQAVIFDMDGTLIDSEPMWKEAEKQVFTSVGVDVCESLSARTAMMTTAEVTRFWYARFPWSGKTLQQVEQEVIDRVSSLIAKKGTAMDGVKEILEFFKHRQFKIGLATNAPQCLIPVVLDKLGISGYFHAVSSAEHEPEGKPHPAVYLSTLRKLQVPPSRCIAFEDSFSGVMAARKANLRVVAVPAAAEFEHDKFSLSHLKVGSLAEFSDVHIDQLAKKERGYVVE</sequence>
<dbReference type="Gene3D" id="3.40.50.1000">
    <property type="entry name" value="HAD superfamily/HAD-like"/>
    <property type="match status" value="1"/>
</dbReference>
<dbReference type="SUPFAM" id="SSF56784">
    <property type="entry name" value="HAD-like"/>
    <property type="match status" value="1"/>
</dbReference>
<keyword evidence="4" id="KW-0460">Magnesium</keyword>
<evidence type="ECO:0000313" key="7">
    <source>
        <dbReference type="EMBL" id="TDW58773.1"/>
    </source>
</evidence>
<dbReference type="Pfam" id="PF00702">
    <property type="entry name" value="Hydrolase"/>
    <property type="match status" value="1"/>
</dbReference>
<dbReference type="AlphaFoldDB" id="A0A235CJ84"/>
<dbReference type="PANTHER" id="PTHR46193">
    <property type="entry name" value="6-PHOSPHOGLUCONATE PHOSPHATASE"/>
    <property type="match status" value="1"/>
</dbReference>
<dbReference type="EMBL" id="SODO01000007">
    <property type="protein sequence ID" value="TDW58773.1"/>
    <property type="molecule type" value="Genomic_DNA"/>
</dbReference>
<evidence type="ECO:0000256" key="1">
    <source>
        <dbReference type="ARBA" id="ARBA00001946"/>
    </source>
</evidence>
<dbReference type="PANTHER" id="PTHR46193:SF18">
    <property type="entry name" value="HEXITOL PHOSPHATASE B"/>
    <property type="match status" value="1"/>
</dbReference>
<evidence type="ECO:0000313" key="9">
    <source>
        <dbReference type="Proteomes" id="UP000295058"/>
    </source>
</evidence>
<evidence type="ECO:0000256" key="2">
    <source>
        <dbReference type="ARBA" id="ARBA00006171"/>
    </source>
</evidence>
<dbReference type="InterPro" id="IPR023214">
    <property type="entry name" value="HAD_sf"/>
</dbReference>
<dbReference type="RefSeq" id="WP_094278455.1">
    <property type="nucleotide sequence ID" value="NZ_JBLWZI010000007.1"/>
</dbReference>
<dbReference type="NCBIfam" id="TIGR01509">
    <property type="entry name" value="HAD-SF-IA-v3"/>
    <property type="match status" value="1"/>
</dbReference>
<keyword evidence="3" id="KW-0479">Metal-binding</keyword>
<dbReference type="Gene3D" id="1.10.150.240">
    <property type="entry name" value="Putative phosphatase, domain 2"/>
    <property type="match status" value="1"/>
</dbReference>
<dbReference type="SFLD" id="SFLDS00003">
    <property type="entry name" value="Haloacid_Dehalogenase"/>
    <property type="match status" value="1"/>
</dbReference>
<evidence type="ECO:0000313" key="6">
    <source>
        <dbReference type="EMBL" id="OYD23895.1"/>
    </source>
</evidence>
<proteinExistence type="inferred from homology"/>
<dbReference type="OrthoDB" id="9800058at2"/>
<dbReference type="Proteomes" id="UP000243640">
    <property type="component" value="Unassembled WGS sequence"/>
</dbReference>
<dbReference type="InterPro" id="IPR036412">
    <property type="entry name" value="HAD-like_sf"/>
</dbReference>
<dbReference type="GO" id="GO:0046872">
    <property type="term" value="F:metal ion binding"/>
    <property type="evidence" value="ECO:0007669"/>
    <property type="project" value="UniProtKB-KW"/>
</dbReference>
<comment type="caution">
    <text evidence="6">The sequence shown here is derived from an EMBL/GenBank/DDBJ whole genome shotgun (WGS) entry which is preliminary data.</text>
</comment>
<evidence type="ECO:0000313" key="8">
    <source>
        <dbReference type="Proteomes" id="UP000243640"/>
    </source>
</evidence>
<keyword evidence="5" id="KW-0119">Carbohydrate metabolism</keyword>
<dbReference type="InterPro" id="IPR006439">
    <property type="entry name" value="HAD-SF_hydro_IA"/>
</dbReference>
<organism evidence="6 8">
    <name type="scientific">Oceanimonas baumannii</name>
    <dbReference type="NCBI Taxonomy" id="129578"/>
    <lineage>
        <taxon>Bacteria</taxon>
        <taxon>Pseudomonadati</taxon>
        <taxon>Pseudomonadota</taxon>
        <taxon>Gammaproteobacteria</taxon>
        <taxon>Aeromonadales</taxon>
        <taxon>Aeromonadaceae</taxon>
        <taxon>Oceanimonas</taxon>
    </lineage>
</organism>
<accession>A0A235CJ84</accession>
<keyword evidence="6" id="KW-0378">Hydrolase</keyword>